<gene>
    <name evidence="8" type="ORF">RHSIM_Rhsim07G0188700</name>
</gene>
<comment type="subcellular location">
    <subcellularLocation>
        <location evidence="1">Membrane</location>
        <topology evidence="1">Single-pass membrane protein</topology>
    </subcellularLocation>
</comment>
<evidence type="ECO:0000256" key="5">
    <source>
        <dbReference type="SAM" id="MobiDB-lite"/>
    </source>
</evidence>
<evidence type="ECO:0000313" key="8">
    <source>
        <dbReference type="EMBL" id="KAF7138813.1"/>
    </source>
</evidence>
<feature type="compositionally biased region" description="Basic and acidic residues" evidence="5">
    <location>
        <begin position="1"/>
        <end position="14"/>
    </location>
</feature>
<protein>
    <recommendedName>
        <fullName evidence="7">DUF1977 domain-containing protein</fullName>
    </recommendedName>
</protein>
<dbReference type="EMBL" id="WJXA01000007">
    <property type="protein sequence ID" value="KAF7138813.1"/>
    <property type="molecule type" value="Genomic_DNA"/>
</dbReference>
<proteinExistence type="predicted"/>
<keyword evidence="3 6" id="KW-1133">Transmembrane helix</keyword>
<dbReference type="InterPro" id="IPR015399">
    <property type="entry name" value="DUF1977_DnaJ-like"/>
</dbReference>
<evidence type="ECO:0000256" key="4">
    <source>
        <dbReference type="ARBA" id="ARBA00023136"/>
    </source>
</evidence>
<evidence type="ECO:0000313" key="9">
    <source>
        <dbReference type="Proteomes" id="UP000626092"/>
    </source>
</evidence>
<dbReference type="Pfam" id="PF09320">
    <property type="entry name" value="DUF1977"/>
    <property type="match status" value="1"/>
</dbReference>
<accession>A0A834LIW7</accession>
<feature type="transmembrane region" description="Helical" evidence="6">
    <location>
        <begin position="52"/>
        <end position="72"/>
    </location>
</feature>
<evidence type="ECO:0000256" key="3">
    <source>
        <dbReference type="ARBA" id="ARBA00022989"/>
    </source>
</evidence>
<evidence type="ECO:0000256" key="6">
    <source>
        <dbReference type="SAM" id="Phobius"/>
    </source>
</evidence>
<keyword evidence="9" id="KW-1185">Reference proteome</keyword>
<feature type="domain" description="DUF1977" evidence="7">
    <location>
        <begin position="76"/>
        <end position="144"/>
    </location>
</feature>
<organism evidence="8 9">
    <name type="scientific">Rhododendron simsii</name>
    <name type="common">Sims's rhododendron</name>
    <dbReference type="NCBI Taxonomy" id="118357"/>
    <lineage>
        <taxon>Eukaryota</taxon>
        <taxon>Viridiplantae</taxon>
        <taxon>Streptophyta</taxon>
        <taxon>Embryophyta</taxon>
        <taxon>Tracheophyta</taxon>
        <taxon>Spermatophyta</taxon>
        <taxon>Magnoliopsida</taxon>
        <taxon>eudicotyledons</taxon>
        <taxon>Gunneridae</taxon>
        <taxon>Pentapetalae</taxon>
        <taxon>asterids</taxon>
        <taxon>Ericales</taxon>
        <taxon>Ericaceae</taxon>
        <taxon>Ericoideae</taxon>
        <taxon>Rhodoreae</taxon>
        <taxon>Rhododendron</taxon>
    </lineage>
</organism>
<dbReference type="GO" id="GO:0016020">
    <property type="term" value="C:membrane"/>
    <property type="evidence" value="ECO:0007669"/>
    <property type="project" value="UniProtKB-SubCell"/>
</dbReference>
<reference evidence="8" key="1">
    <citation type="submission" date="2019-11" db="EMBL/GenBank/DDBJ databases">
        <authorList>
            <person name="Liu Y."/>
            <person name="Hou J."/>
            <person name="Li T.-Q."/>
            <person name="Guan C.-H."/>
            <person name="Wu X."/>
            <person name="Wu H.-Z."/>
            <person name="Ling F."/>
            <person name="Zhang R."/>
            <person name="Shi X.-G."/>
            <person name="Ren J.-P."/>
            <person name="Chen E.-F."/>
            <person name="Sun J.-M."/>
        </authorList>
    </citation>
    <scope>NUCLEOTIDE SEQUENCE</scope>
    <source>
        <strain evidence="8">Adult_tree_wgs_1</strain>
        <tissue evidence="8">Leaves</tissue>
    </source>
</reference>
<feature type="region of interest" description="Disordered" evidence="5">
    <location>
        <begin position="1"/>
        <end position="42"/>
    </location>
</feature>
<evidence type="ECO:0000259" key="7">
    <source>
        <dbReference type="Pfam" id="PF09320"/>
    </source>
</evidence>
<evidence type="ECO:0000256" key="1">
    <source>
        <dbReference type="ARBA" id="ARBA00004167"/>
    </source>
</evidence>
<dbReference type="Proteomes" id="UP000626092">
    <property type="component" value="Unassembled WGS sequence"/>
</dbReference>
<keyword evidence="4 6" id="KW-0472">Membrane</keyword>
<dbReference type="InterPro" id="IPR051100">
    <property type="entry name" value="DnaJ_subfamily_B/C"/>
</dbReference>
<keyword evidence="2 6" id="KW-0812">Transmembrane</keyword>
<dbReference type="AlphaFoldDB" id="A0A834LIW7"/>
<comment type="caution">
    <text evidence="8">The sequence shown here is derived from an EMBL/GenBank/DDBJ whole genome shotgun (WGS) entry which is preliminary data.</text>
</comment>
<dbReference type="PANTHER" id="PTHR43908">
    <property type="entry name" value="AT29763P-RELATED"/>
    <property type="match status" value="1"/>
</dbReference>
<sequence length="169" mass="19145">MKTRREDSENRGDIQELVVRGMNPAAGSDVGPATGGERMGNNNNRRNNGHLIVLHVPVLGIIVFLTVYMLLLRTFQQPRDPIFLLSPGHHPYQYKFTTQKGTDFYVKSGRFEQAYPPDSPQRAKLEAQVETNYVSTCAHLCKIEVLGFREGHYSKMPYCALLKRYMAVG</sequence>
<name>A0A834LIW7_RHOSS</name>
<dbReference type="OrthoDB" id="1619815at2759"/>
<evidence type="ECO:0000256" key="2">
    <source>
        <dbReference type="ARBA" id="ARBA00022692"/>
    </source>
</evidence>